<feature type="domain" description="Chromo" evidence="16">
    <location>
        <begin position="317"/>
        <end position="363"/>
    </location>
</feature>
<evidence type="ECO:0000256" key="5">
    <source>
        <dbReference type="ARBA" id="ARBA00022723"/>
    </source>
</evidence>
<keyword evidence="3" id="KW-0548">Nucleotidyltransferase</keyword>
<dbReference type="InterPro" id="IPR041588">
    <property type="entry name" value="Integrase_H2C2"/>
</dbReference>
<dbReference type="InterPro" id="IPR056924">
    <property type="entry name" value="SH3_Tf2-1"/>
</dbReference>
<dbReference type="PANTHER" id="PTHR37984">
    <property type="entry name" value="PROTEIN CBG26694"/>
    <property type="match status" value="1"/>
</dbReference>
<dbReference type="Pfam" id="PF00385">
    <property type="entry name" value="Chromo"/>
    <property type="match status" value="1"/>
</dbReference>
<evidence type="ECO:0008006" key="22">
    <source>
        <dbReference type="Google" id="ProtNLM"/>
    </source>
</evidence>
<feature type="domain" description="Reverse transcriptase RNase H-like" evidence="17">
    <location>
        <begin position="1"/>
        <end position="51"/>
    </location>
</feature>
<evidence type="ECO:0000259" key="17">
    <source>
        <dbReference type="Pfam" id="PF17917"/>
    </source>
</evidence>
<keyword evidence="8" id="KW-0378">Hydrolase</keyword>
<dbReference type="GO" id="GO:0006310">
    <property type="term" value="P:DNA recombination"/>
    <property type="evidence" value="ECO:0007669"/>
    <property type="project" value="UniProtKB-KW"/>
</dbReference>
<evidence type="ECO:0000256" key="8">
    <source>
        <dbReference type="ARBA" id="ARBA00022801"/>
    </source>
</evidence>
<dbReference type="GO" id="GO:0004190">
    <property type="term" value="F:aspartic-type endopeptidase activity"/>
    <property type="evidence" value="ECO:0007669"/>
    <property type="project" value="UniProtKB-KW"/>
</dbReference>
<dbReference type="CDD" id="cd09274">
    <property type="entry name" value="RNase_HI_RT_Ty3"/>
    <property type="match status" value="1"/>
</dbReference>
<keyword evidence="1" id="KW-0645">Protease</keyword>
<keyword evidence="4" id="KW-0540">Nuclease</keyword>
<feature type="domain" description="Integrase zinc-binding" evidence="18">
    <location>
        <begin position="96"/>
        <end position="135"/>
    </location>
</feature>
<evidence type="ECO:0000256" key="12">
    <source>
        <dbReference type="ARBA" id="ARBA00022932"/>
    </source>
</evidence>
<proteinExistence type="predicted"/>
<evidence type="ECO:0000259" key="18">
    <source>
        <dbReference type="Pfam" id="PF17921"/>
    </source>
</evidence>
<dbReference type="Proteomes" id="UP001058974">
    <property type="component" value="Chromosome 2"/>
</dbReference>
<dbReference type="EMBL" id="JAMSHJ010000002">
    <property type="protein sequence ID" value="KAI5436328.1"/>
    <property type="molecule type" value="Genomic_DNA"/>
</dbReference>
<dbReference type="InterPro" id="IPR043502">
    <property type="entry name" value="DNA/RNA_pol_sf"/>
</dbReference>
<evidence type="ECO:0000256" key="4">
    <source>
        <dbReference type="ARBA" id="ARBA00022722"/>
    </source>
</evidence>
<keyword evidence="9" id="KW-0460">Magnesium</keyword>
<keyword evidence="2" id="KW-0808">Transferase</keyword>
<dbReference type="AlphaFoldDB" id="A0A9D5B6Z3"/>
<evidence type="ECO:0000259" key="16">
    <source>
        <dbReference type="Pfam" id="PF00385"/>
    </source>
</evidence>
<dbReference type="SUPFAM" id="SSF54160">
    <property type="entry name" value="Chromo domain-like"/>
    <property type="match status" value="1"/>
</dbReference>
<keyword evidence="14" id="KW-0233">DNA recombination</keyword>
<dbReference type="GO" id="GO:0003964">
    <property type="term" value="F:RNA-directed DNA polymerase activity"/>
    <property type="evidence" value="ECO:0007669"/>
    <property type="project" value="UniProtKB-KW"/>
</dbReference>
<dbReference type="GO" id="GO:0004519">
    <property type="term" value="F:endonuclease activity"/>
    <property type="evidence" value="ECO:0007669"/>
    <property type="project" value="UniProtKB-KW"/>
</dbReference>
<gene>
    <name evidence="20" type="ORF">KIW84_022706</name>
</gene>
<dbReference type="InterPro" id="IPR050951">
    <property type="entry name" value="Retrovirus_Pol_polyprotein"/>
</dbReference>
<keyword evidence="21" id="KW-1185">Reference proteome</keyword>
<evidence type="ECO:0000256" key="15">
    <source>
        <dbReference type="SAM" id="MobiDB-lite"/>
    </source>
</evidence>
<dbReference type="GO" id="GO:0006508">
    <property type="term" value="P:proteolysis"/>
    <property type="evidence" value="ECO:0007669"/>
    <property type="project" value="UniProtKB-KW"/>
</dbReference>
<dbReference type="InterPro" id="IPR023780">
    <property type="entry name" value="Chromo_domain"/>
</dbReference>
<dbReference type="Pfam" id="PF24626">
    <property type="entry name" value="SH3_Tf2-1"/>
    <property type="match status" value="1"/>
</dbReference>
<dbReference type="InterPro" id="IPR036397">
    <property type="entry name" value="RNaseH_sf"/>
</dbReference>
<dbReference type="GO" id="GO:0003677">
    <property type="term" value="F:DNA binding"/>
    <property type="evidence" value="ECO:0007669"/>
    <property type="project" value="UniProtKB-KW"/>
</dbReference>
<keyword evidence="11" id="KW-0695">RNA-directed DNA polymerase</keyword>
<dbReference type="InterPro" id="IPR016197">
    <property type="entry name" value="Chromo-like_dom_sf"/>
</dbReference>
<dbReference type="Gene3D" id="1.10.340.70">
    <property type="match status" value="1"/>
</dbReference>
<evidence type="ECO:0000256" key="7">
    <source>
        <dbReference type="ARBA" id="ARBA00022759"/>
    </source>
</evidence>
<protein>
    <recommendedName>
        <fullName evidence="22">Chromo domain-containing protein</fullName>
    </recommendedName>
</protein>
<dbReference type="Gene3D" id="2.40.50.40">
    <property type="match status" value="1"/>
</dbReference>
<dbReference type="Pfam" id="PF17917">
    <property type="entry name" value="RT_RNaseH"/>
    <property type="match status" value="1"/>
</dbReference>
<feature type="domain" description="Tf2-1-like SH3-like" evidence="19">
    <location>
        <begin position="251"/>
        <end position="290"/>
    </location>
</feature>
<dbReference type="SUPFAM" id="SSF56672">
    <property type="entry name" value="DNA/RNA polymerases"/>
    <property type="match status" value="1"/>
</dbReference>
<keyword evidence="13" id="KW-0238">DNA-binding</keyword>
<keyword evidence="7" id="KW-0255">Endonuclease</keyword>
<evidence type="ECO:0000313" key="20">
    <source>
        <dbReference type="EMBL" id="KAI5436328.1"/>
    </source>
</evidence>
<reference evidence="20 21" key="1">
    <citation type="journal article" date="2022" name="Nat. Genet.">
        <title>Improved pea reference genome and pan-genome highlight genomic features and evolutionary characteristics.</title>
        <authorList>
            <person name="Yang T."/>
            <person name="Liu R."/>
            <person name="Luo Y."/>
            <person name="Hu S."/>
            <person name="Wang D."/>
            <person name="Wang C."/>
            <person name="Pandey M.K."/>
            <person name="Ge S."/>
            <person name="Xu Q."/>
            <person name="Li N."/>
            <person name="Li G."/>
            <person name="Huang Y."/>
            <person name="Saxena R.K."/>
            <person name="Ji Y."/>
            <person name="Li M."/>
            <person name="Yan X."/>
            <person name="He Y."/>
            <person name="Liu Y."/>
            <person name="Wang X."/>
            <person name="Xiang C."/>
            <person name="Varshney R.K."/>
            <person name="Ding H."/>
            <person name="Gao S."/>
            <person name="Zong X."/>
        </authorList>
    </citation>
    <scope>NUCLEOTIDE SEQUENCE [LARGE SCALE GENOMIC DNA]</scope>
    <source>
        <strain evidence="20 21">cv. Zhongwan 6</strain>
    </source>
</reference>
<evidence type="ECO:0000256" key="2">
    <source>
        <dbReference type="ARBA" id="ARBA00022679"/>
    </source>
</evidence>
<keyword evidence="12" id="KW-0239">DNA-directed DNA polymerase</keyword>
<evidence type="ECO:0000313" key="21">
    <source>
        <dbReference type="Proteomes" id="UP001058974"/>
    </source>
</evidence>
<evidence type="ECO:0000256" key="1">
    <source>
        <dbReference type="ARBA" id="ARBA00022670"/>
    </source>
</evidence>
<evidence type="ECO:0000256" key="13">
    <source>
        <dbReference type="ARBA" id="ARBA00023125"/>
    </source>
</evidence>
<evidence type="ECO:0000256" key="3">
    <source>
        <dbReference type="ARBA" id="ARBA00022695"/>
    </source>
</evidence>
<evidence type="ECO:0000256" key="10">
    <source>
        <dbReference type="ARBA" id="ARBA00022908"/>
    </source>
</evidence>
<dbReference type="InterPro" id="IPR041373">
    <property type="entry name" value="RT_RNaseH"/>
</dbReference>
<dbReference type="Gramene" id="Psat02G0270600-T1">
    <property type="protein sequence ID" value="KAI5436328.1"/>
    <property type="gene ID" value="KIW84_022706"/>
</dbReference>
<organism evidence="20 21">
    <name type="scientific">Pisum sativum</name>
    <name type="common">Garden pea</name>
    <name type="synonym">Lathyrus oleraceus</name>
    <dbReference type="NCBI Taxonomy" id="3888"/>
    <lineage>
        <taxon>Eukaryota</taxon>
        <taxon>Viridiplantae</taxon>
        <taxon>Streptophyta</taxon>
        <taxon>Embryophyta</taxon>
        <taxon>Tracheophyta</taxon>
        <taxon>Spermatophyta</taxon>
        <taxon>Magnoliopsida</taxon>
        <taxon>eudicotyledons</taxon>
        <taxon>Gunneridae</taxon>
        <taxon>Pentapetalae</taxon>
        <taxon>rosids</taxon>
        <taxon>fabids</taxon>
        <taxon>Fabales</taxon>
        <taxon>Fabaceae</taxon>
        <taxon>Papilionoideae</taxon>
        <taxon>50 kb inversion clade</taxon>
        <taxon>NPAAA clade</taxon>
        <taxon>Hologalegina</taxon>
        <taxon>IRL clade</taxon>
        <taxon>Fabeae</taxon>
        <taxon>Lathyrus</taxon>
    </lineage>
</organism>
<dbReference type="GO" id="GO:0046872">
    <property type="term" value="F:metal ion binding"/>
    <property type="evidence" value="ECO:0007669"/>
    <property type="project" value="UniProtKB-KW"/>
</dbReference>
<keyword evidence="5" id="KW-0479">Metal-binding</keyword>
<keyword evidence="10" id="KW-0229">DNA integration</keyword>
<dbReference type="Gene3D" id="3.30.420.10">
    <property type="entry name" value="Ribonuclease H-like superfamily/Ribonuclease H"/>
    <property type="match status" value="1"/>
</dbReference>
<comment type="caution">
    <text evidence="20">The sequence shown here is derived from an EMBL/GenBank/DDBJ whole genome shotgun (WGS) entry which is preliminary data.</text>
</comment>
<evidence type="ECO:0000256" key="14">
    <source>
        <dbReference type="ARBA" id="ARBA00023172"/>
    </source>
</evidence>
<keyword evidence="6" id="KW-0064">Aspartyl protease</keyword>
<evidence type="ECO:0000256" key="11">
    <source>
        <dbReference type="ARBA" id="ARBA00022918"/>
    </source>
</evidence>
<dbReference type="GO" id="GO:0003887">
    <property type="term" value="F:DNA-directed DNA polymerase activity"/>
    <property type="evidence" value="ECO:0007669"/>
    <property type="project" value="UniProtKB-KW"/>
</dbReference>
<evidence type="ECO:0000256" key="6">
    <source>
        <dbReference type="ARBA" id="ARBA00022750"/>
    </source>
</evidence>
<evidence type="ECO:0000256" key="9">
    <source>
        <dbReference type="ARBA" id="ARBA00022842"/>
    </source>
</evidence>
<sequence>MALVLAVQHWRPYLVGRKFVVYSDQKSLKHLLKQRITTADQQNWMSKLLGYQFEVIYKPGLENKAADSLSRMFEEAELKSITFFPLWLQMQQVQQEEFHSTPAGGHSGFVRTYRRVAGNLYWIGMKRVVQEFVRKTDGQTEVVNRCLEAYLRCFASEQPKNWSYWVSWAELWYNSTYHVTTETTPFEVVYGRKPPPLIRFSQGETRVEAVAADLVDRDEALRQLKHNLLRAQQQMKKYADKKRRDVSFKVGEWVFLKLRPHRQQTVDRRINQKLAPRYFGPYPILARVGALKKAVGNYTVEPELPAGLEVDDDDLEEPESLMASREIREGDRFVKQWLVKWKGRAVEDTTWVDESMLKSQFPHVSLEDKAIIAGVGNDRELDNGPGAVPDVGLVTKRPITWKVYSRRKKGGAGERKGEAGEVVSTT</sequence>
<dbReference type="GO" id="GO:0015074">
    <property type="term" value="P:DNA integration"/>
    <property type="evidence" value="ECO:0007669"/>
    <property type="project" value="UniProtKB-KW"/>
</dbReference>
<dbReference type="PANTHER" id="PTHR37984:SF5">
    <property type="entry name" value="PROTEIN NYNRIN-LIKE"/>
    <property type="match status" value="1"/>
</dbReference>
<feature type="region of interest" description="Disordered" evidence="15">
    <location>
        <begin position="407"/>
        <end position="426"/>
    </location>
</feature>
<dbReference type="SUPFAM" id="SSF53098">
    <property type="entry name" value="Ribonuclease H-like"/>
    <property type="match status" value="1"/>
</dbReference>
<dbReference type="InterPro" id="IPR012337">
    <property type="entry name" value="RNaseH-like_sf"/>
</dbReference>
<accession>A0A9D5B6Z3</accession>
<name>A0A9D5B6Z3_PEA</name>
<dbReference type="Pfam" id="PF17921">
    <property type="entry name" value="Integrase_H2C2"/>
    <property type="match status" value="1"/>
</dbReference>
<evidence type="ECO:0000259" key="19">
    <source>
        <dbReference type="Pfam" id="PF24626"/>
    </source>
</evidence>